<evidence type="ECO:0000313" key="2">
    <source>
        <dbReference type="EMBL" id="ELR19909.1"/>
    </source>
</evidence>
<feature type="transmembrane region" description="Helical" evidence="1">
    <location>
        <begin position="140"/>
        <end position="160"/>
    </location>
</feature>
<gene>
    <name evidence="2" type="ORF">ACA1_111720</name>
</gene>
<dbReference type="VEuPathDB" id="AmoebaDB:ACA1_111720"/>
<keyword evidence="1" id="KW-0812">Transmembrane</keyword>
<proteinExistence type="predicted"/>
<reference evidence="2 3" key="1">
    <citation type="journal article" date="2013" name="Genome Biol.">
        <title>Genome of Acanthamoeba castellanii highlights extensive lateral gene transfer and early evolution of tyrosine kinase signaling.</title>
        <authorList>
            <person name="Clarke M."/>
            <person name="Lohan A.J."/>
            <person name="Liu B."/>
            <person name="Lagkouvardos I."/>
            <person name="Roy S."/>
            <person name="Zafar N."/>
            <person name="Bertelli C."/>
            <person name="Schilde C."/>
            <person name="Kianianmomeni A."/>
            <person name="Burglin T.R."/>
            <person name="Frech C."/>
            <person name="Turcotte B."/>
            <person name="Kopec K.O."/>
            <person name="Synnott J.M."/>
            <person name="Choo C."/>
            <person name="Paponov I."/>
            <person name="Finkler A."/>
            <person name="Soon Heng Tan C."/>
            <person name="Hutchins A.P."/>
            <person name="Weinmeier T."/>
            <person name="Rattei T."/>
            <person name="Chu J.S."/>
            <person name="Gimenez G."/>
            <person name="Irimia M."/>
            <person name="Rigden D.J."/>
            <person name="Fitzpatrick D.A."/>
            <person name="Lorenzo-Morales J."/>
            <person name="Bateman A."/>
            <person name="Chiu C.H."/>
            <person name="Tang P."/>
            <person name="Hegemann P."/>
            <person name="Fromm H."/>
            <person name="Raoult D."/>
            <person name="Greub G."/>
            <person name="Miranda-Saavedra D."/>
            <person name="Chen N."/>
            <person name="Nash P."/>
            <person name="Ginger M.L."/>
            <person name="Horn M."/>
            <person name="Schaap P."/>
            <person name="Caler L."/>
            <person name="Loftus B."/>
        </authorList>
    </citation>
    <scope>NUCLEOTIDE SEQUENCE [LARGE SCALE GENOMIC DNA]</scope>
    <source>
        <strain evidence="2 3">Neff</strain>
    </source>
</reference>
<evidence type="ECO:0008006" key="4">
    <source>
        <dbReference type="Google" id="ProtNLM"/>
    </source>
</evidence>
<dbReference type="AlphaFoldDB" id="L8H2Y8"/>
<feature type="transmembrane region" description="Helical" evidence="1">
    <location>
        <begin position="198"/>
        <end position="216"/>
    </location>
</feature>
<feature type="transmembrane region" description="Helical" evidence="1">
    <location>
        <begin position="20"/>
        <end position="43"/>
    </location>
</feature>
<evidence type="ECO:0000313" key="3">
    <source>
        <dbReference type="Proteomes" id="UP000011083"/>
    </source>
</evidence>
<dbReference type="KEGG" id="acan:ACA1_111720"/>
<organism evidence="2 3">
    <name type="scientific">Acanthamoeba castellanii (strain ATCC 30010 / Neff)</name>
    <dbReference type="NCBI Taxonomy" id="1257118"/>
    <lineage>
        <taxon>Eukaryota</taxon>
        <taxon>Amoebozoa</taxon>
        <taxon>Discosea</taxon>
        <taxon>Longamoebia</taxon>
        <taxon>Centramoebida</taxon>
        <taxon>Acanthamoebidae</taxon>
        <taxon>Acanthamoeba</taxon>
    </lineage>
</organism>
<feature type="transmembrane region" description="Helical" evidence="1">
    <location>
        <begin position="87"/>
        <end position="108"/>
    </location>
</feature>
<keyword evidence="3" id="KW-1185">Reference proteome</keyword>
<dbReference type="GeneID" id="14920744"/>
<accession>L8H2Y8</accession>
<dbReference type="RefSeq" id="XP_004342018.1">
    <property type="nucleotide sequence ID" value="XM_004341969.1"/>
</dbReference>
<evidence type="ECO:0000256" key="1">
    <source>
        <dbReference type="SAM" id="Phobius"/>
    </source>
</evidence>
<dbReference type="Proteomes" id="UP000011083">
    <property type="component" value="Unassembled WGS sequence"/>
</dbReference>
<sequence length="299" mass="33003">MGYVLFHLTVIGLKKFVPTLFLNLRFVAYLMQSVILLVLGMFVQPHLPKQLESTYGLFISWSGRALIMFTSKAMQIKMYSRPAAMKVLMLIISVVSYALAGVIVYSLYRENLTVGLSSYLSIICTVLVGLTVANVIIEEAIITDIALVSLFLAFFARVTITEALSTSGLESLDGEPFLTSLIGMTTFNNVNHLLSVDFLISSVIAMITLISLPFPLPLDDDSWLLSIDKSGDEHANDPNISIRPNVFAAGAIMMFTQLILTTTGNIEPVAVWWRLVASGVTVLYYSYKLIASSQHFHTD</sequence>
<feature type="transmembrane region" description="Helical" evidence="1">
    <location>
        <begin position="246"/>
        <end position="264"/>
    </location>
</feature>
<protein>
    <recommendedName>
        <fullName evidence="4">Transmembrane protein</fullName>
    </recommendedName>
</protein>
<dbReference type="OMA" id="HANDPNI"/>
<dbReference type="EMBL" id="KB007926">
    <property type="protein sequence ID" value="ELR19909.1"/>
    <property type="molecule type" value="Genomic_DNA"/>
</dbReference>
<name>L8H2Y8_ACACF</name>
<keyword evidence="1" id="KW-0472">Membrane</keyword>
<feature type="transmembrane region" description="Helical" evidence="1">
    <location>
        <begin position="270"/>
        <end position="287"/>
    </location>
</feature>
<keyword evidence="1" id="KW-1133">Transmembrane helix</keyword>
<feature type="transmembrane region" description="Helical" evidence="1">
    <location>
        <begin position="114"/>
        <end position="133"/>
    </location>
</feature>